<name>A0A1J0AG03_9CYAN</name>
<evidence type="ECO:0000313" key="1">
    <source>
        <dbReference type="EMBL" id="APB34865.1"/>
    </source>
</evidence>
<dbReference type="AlphaFoldDB" id="A0A1J0AG03"/>
<reference evidence="1 2" key="1">
    <citation type="submission" date="2016-10" db="EMBL/GenBank/DDBJ databases">
        <title>Description of Gloeomargarita lithophora gen. nov., sp. nov., a thylakoid-bearing basal-branching cyanobacterium with intracellular carbonates, and proposal for Gloeomargaritales ord. nov.</title>
        <authorList>
            <person name="Moreira D."/>
            <person name="Tavera R."/>
            <person name="Benzerara K."/>
            <person name="Skouri-Panet F."/>
            <person name="Couradeau E."/>
            <person name="Gerard E."/>
            <person name="Loussert C."/>
            <person name="Novelo E."/>
            <person name="Zivanovic Y."/>
            <person name="Lopez-Garcia P."/>
        </authorList>
    </citation>
    <scope>NUCLEOTIDE SEQUENCE [LARGE SCALE GENOMIC DNA]</scope>
    <source>
        <strain evidence="1 2">D10</strain>
    </source>
</reference>
<protein>
    <submittedName>
        <fullName evidence="1">Uncharacterized protein</fullName>
    </submittedName>
</protein>
<gene>
    <name evidence="1" type="ORF">GlitD10_2528</name>
</gene>
<evidence type="ECO:0000313" key="2">
    <source>
        <dbReference type="Proteomes" id="UP000180235"/>
    </source>
</evidence>
<dbReference type="STRING" id="1188229.GlitD10_2528"/>
<dbReference type="EMBL" id="CP017675">
    <property type="protein sequence ID" value="APB34865.1"/>
    <property type="molecule type" value="Genomic_DNA"/>
</dbReference>
<proteinExistence type="predicted"/>
<accession>A0A1J0AG03</accession>
<dbReference type="Proteomes" id="UP000180235">
    <property type="component" value="Chromosome"/>
</dbReference>
<organism evidence="1 2">
    <name type="scientific">Gloeomargarita lithophora Alchichica-D10</name>
    <dbReference type="NCBI Taxonomy" id="1188229"/>
    <lineage>
        <taxon>Bacteria</taxon>
        <taxon>Bacillati</taxon>
        <taxon>Cyanobacteriota</taxon>
        <taxon>Cyanophyceae</taxon>
        <taxon>Gloeomargaritales</taxon>
        <taxon>Gloeomargaritaceae</taxon>
        <taxon>Gloeomargarita</taxon>
    </lineage>
</organism>
<sequence>MGQKDVLMVVTIMGEQLRGYRLVGEEYVVNPDPISQQLGLRMEVVGTSLNFYRLGDGDKLSI</sequence>
<dbReference type="KEGG" id="glt:GlitD10_2528"/>
<keyword evidence="2" id="KW-1185">Reference proteome</keyword>